<name>A0A0N0BLT2_THEAQ</name>
<keyword evidence="1" id="KW-1133">Transmembrane helix</keyword>
<reference evidence="3 4" key="1">
    <citation type="submission" date="2015-07" db="EMBL/GenBank/DDBJ databases">
        <authorList>
            <person name="Noorani M."/>
        </authorList>
    </citation>
    <scope>NUCLEOTIDE SEQUENCE [LARGE SCALE GENOMIC DNA]</scope>
    <source>
        <strain evidence="4">ATCC 25104 / DSM 625 / JCM 10724 / NBRC 103206 / NCIMB 11243 / YT-1</strain>
    </source>
</reference>
<sequence>MIRLNLLPKNLRRRVEPGWWRLAAAIFALVVLGTMGVLHYTAYTELTLAKGERDALKAEVEALKPFIAEQNRLEAERKALEALLAIRENLKKGFVPWSDYLAAFIGQIPREGGRFPVALRSVGTQALSEEEADRQAQSGAFDGKRVRVVFNVQGEALNQAALVRFVQAFETSPRFGIEFQGASLDPQRGLYTFSARVGAVGGEEGAR</sequence>
<evidence type="ECO:0000313" key="3">
    <source>
        <dbReference type="EMBL" id="KOX90020.1"/>
    </source>
</evidence>
<organism evidence="3 4">
    <name type="scientific">Thermus aquaticus</name>
    <dbReference type="NCBI Taxonomy" id="271"/>
    <lineage>
        <taxon>Bacteria</taxon>
        <taxon>Thermotogati</taxon>
        <taxon>Deinococcota</taxon>
        <taxon>Deinococci</taxon>
        <taxon>Thermales</taxon>
        <taxon>Thermaceae</taxon>
        <taxon>Thermus</taxon>
    </lineage>
</organism>
<evidence type="ECO:0000259" key="2">
    <source>
        <dbReference type="Pfam" id="PF18222"/>
    </source>
</evidence>
<dbReference type="Pfam" id="PF18222">
    <property type="entry name" value="PilN_bio_d"/>
    <property type="match status" value="1"/>
</dbReference>
<dbReference type="PATRIC" id="fig|271.14.peg.1280"/>
<dbReference type="Proteomes" id="UP000037685">
    <property type="component" value="Unassembled WGS sequence"/>
</dbReference>
<dbReference type="PANTHER" id="PTHR40278:SF1">
    <property type="entry name" value="DNA UTILIZATION PROTEIN HOFN"/>
    <property type="match status" value="1"/>
</dbReference>
<keyword evidence="1" id="KW-0472">Membrane</keyword>
<dbReference type="InterPro" id="IPR052534">
    <property type="entry name" value="Extracell_DNA_Util/SecSys_Comp"/>
</dbReference>
<accession>A0A0N0BLT2</accession>
<proteinExistence type="predicted"/>
<keyword evidence="1" id="KW-0812">Transmembrane</keyword>
<gene>
    <name evidence="3" type="ORF">BVI061214_01205</name>
</gene>
<evidence type="ECO:0000256" key="1">
    <source>
        <dbReference type="SAM" id="Phobius"/>
    </source>
</evidence>
<dbReference type="InterPro" id="IPR040888">
    <property type="entry name" value="PilN_bio_d"/>
</dbReference>
<feature type="domain" description="PilN biogenesis protein dimerization" evidence="2">
    <location>
        <begin position="97"/>
        <end position="201"/>
    </location>
</feature>
<dbReference type="AlphaFoldDB" id="A0A0N0BLT2"/>
<comment type="caution">
    <text evidence="3">The sequence shown here is derived from an EMBL/GenBank/DDBJ whole genome shotgun (WGS) entry which is preliminary data.</text>
</comment>
<dbReference type="PANTHER" id="PTHR40278">
    <property type="entry name" value="DNA UTILIZATION PROTEIN HOFN"/>
    <property type="match status" value="1"/>
</dbReference>
<dbReference type="Gene3D" id="3.30.70.2830">
    <property type="match status" value="1"/>
</dbReference>
<protein>
    <recommendedName>
        <fullName evidence="2">PilN biogenesis protein dimerization domain-containing protein</fullName>
    </recommendedName>
</protein>
<evidence type="ECO:0000313" key="4">
    <source>
        <dbReference type="Proteomes" id="UP000037685"/>
    </source>
</evidence>
<dbReference type="RefSeq" id="WP_053767685.1">
    <property type="nucleotide sequence ID" value="NZ_LHCI01000106.1"/>
</dbReference>
<dbReference type="EMBL" id="LHCI01000106">
    <property type="protein sequence ID" value="KOX90020.1"/>
    <property type="molecule type" value="Genomic_DNA"/>
</dbReference>
<feature type="transmembrane region" description="Helical" evidence="1">
    <location>
        <begin position="20"/>
        <end position="40"/>
    </location>
</feature>